<organism evidence="2 3">
    <name type="scientific">Lentzea guizhouensis</name>
    <dbReference type="NCBI Taxonomy" id="1586287"/>
    <lineage>
        <taxon>Bacteria</taxon>
        <taxon>Bacillati</taxon>
        <taxon>Actinomycetota</taxon>
        <taxon>Actinomycetes</taxon>
        <taxon>Pseudonocardiales</taxon>
        <taxon>Pseudonocardiaceae</taxon>
        <taxon>Lentzea</taxon>
    </lineage>
</organism>
<accession>A0A1B2HUL0</accession>
<dbReference type="SUPFAM" id="SSF54106">
    <property type="entry name" value="LysM domain"/>
    <property type="match status" value="1"/>
</dbReference>
<dbReference type="RefSeq" id="WP_065919733.1">
    <property type="nucleotide sequence ID" value="NZ_CP016793.1"/>
</dbReference>
<dbReference type="Pfam" id="PF01476">
    <property type="entry name" value="LysM"/>
    <property type="match status" value="1"/>
</dbReference>
<dbReference type="Proteomes" id="UP000093053">
    <property type="component" value="Chromosome"/>
</dbReference>
<dbReference type="InterPro" id="IPR018911">
    <property type="entry name" value="Gmad2_Ig-like_dom"/>
</dbReference>
<dbReference type="InterPro" id="IPR052196">
    <property type="entry name" value="Bact_Kbp"/>
</dbReference>
<dbReference type="Gene3D" id="3.10.350.10">
    <property type="entry name" value="LysM domain"/>
    <property type="match status" value="1"/>
</dbReference>
<proteinExistence type="predicted"/>
<evidence type="ECO:0000259" key="1">
    <source>
        <dbReference type="PROSITE" id="PS51782"/>
    </source>
</evidence>
<evidence type="ECO:0000313" key="3">
    <source>
        <dbReference type="Proteomes" id="UP000093053"/>
    </source>
</evidence>
<dbReference type="SMART" id="SM00257">
    <property type="entry name" value="LysM"/>
    <property type="match status" value="1"/>
</dbReference>
<sequence>MSITVQQPAPHDLVGGQVLVAGLAGGAFEAQFNYRVHEGHDEVTGAFMAGDGVGGHGQFQISVDVSGASFTLDRLFVEVFWVSPEDGEELDKVVVPVVYGPLIVPGYRVHQEYTIKPGDTLSAISQQFYGAANLFPRLVRANPHVITDPNLIHPGDVIRVPQS</sequence>
<dbReference type="InterPro" id="IPR018392">
    <property type="entry name" value="LysM"/>
</dbReference>
<dbReference type="AlphaFoldDB" id="A0A1B2HUL0"/>
<dbReference type="KEGG" id="led:BBK82_40995"/>
<evidence type="ECO:0000313" key="2">
    <source>
        <dbReference type="EMBL" id="ANZ41397.1"/>
    </source>
</evidence>
<name>A0A1B2HUL0_9PSEU</name>
<dbReference type="PANTHER" id="PTHR34700">
    <property type="entry name" value="POTASSIUM BINDING PROTEIN KBP"/>
    <property type="match status" value="1"/>
</dbReference>
<keyword evidence="3" id="KW-1185">Reference proteome</keyword>
<dbReference type="PANTHER" id="PTHR34700:SF4">
    <property type="entry name" value="PHAGE-LIKE ELEMENT PBSX PROTEIN XKDP"/>
    <property type="match status" value="1"/>
</dbReference>
<gene>
    <name evidence="2" type="ORF">BBK82_40995</name>
</gene>
<dbReference type="InterPro" id="IPR036779">
    <property type="entry name" value="LysM_dom_sf"/>
</dbReference>
<protein>
    <submittedName>
        <fullName evidence="2">Peptigoglycan-binding protein LysM</fullName>
    </submittedName>
</protein>
<dbReference type="OrthoDB" id="3210682at2"/>
<dbReference type="CDD" id="cd00118">
    <property type="entry name" value="LysM"/>
    <property type="match status" value="1"/>
</dbReference>
<dbReference type="STRING" id="1586287.BBK82_40995"/>
<dbReference type="EMBL" id="CP016793">
    <property type="protein sequence ID" value="ANZ41397.1"/>
    <property type="molecule type" value="Genomic_DNA"/>
</dbReference>
<dbReference type="PROSITE" id="PS51782">
    <property type="entry name" value="LYSM"/>
    <property type="match status" value="1"/>
</dbReference>
<feature type="domain" description="LysM" evidence="1">
    <location>
        <begin position="111"/>
        <end position="160"/>
    </location>
</feature>
<reference evidence="2 3" key="1">
    <citation type="submission" date="2016-07" db="EMBL/GenBank/DDBJ databases">
        <title>Complete genome sequence of the Lentzea guizhouensis DHS C013.</title>
        <authorList>
            <person name="Cao C."/>
        </authorList>
    </citation>
    <scope>NUCLEOTIDE SEQUENCE [LARGE SCALE GENOMIC DNA]</scope>
    <source>
        <strain evidence="2 3">DHS C013</strain>
    </source>
</reference>
<dbReference type="Pfam" id="PF10648">
    <property type="entry name" value="Gmad2"/>
    <property type="match status" value="1"/>
</dbReference>